<comment type="caution">
    <text evidence="2">The sequence shown here is derived from an EMBL/GenBank/DDBJ whole genome shotgun (WGS) entry which is preliminary data.</text>
</comment>
<dbReference type="PANTHER" id="PTHR33990">
    <property type="entry name" value="PROTEIN YJDN-RELATED"/>
    <property type="match status" value="1"/>
</dbReference>
<evidence type="ECO:0000259" key="1">
    <source>
        <dbReference type="Pfam" id="PF06983"/>
    </source>
</evidence>
<protein>
    <submittedName>
        <fullName evidence="2">PhnB protein</fullName>
    </submittedName>
</protein>
<proteinExistence type="predicted"/>
<reference evidence="2 3" key="1">
    <citation type="submission" date="2019-03" db="EMBL/GenBank/DDBJ databases">
        <title>Genomic Encyclopedia of Type Strains, Phase IV (KMG-IV): sequencing the most valuable type-strain genomes for metagenomic binning, comparative biology and taxonomic classification.</title>
        <authorList>
            <person name="Goeker M."/>
        </authorList>
    </citation>
    <scope>NUCLEOTIDE SEQUENCE [LARGE SCALE GENOMIC DNA]</scope>
    <source>
        <strain evidence="2 3">DSM 28697</strain>
    </source>
</reference>
<dbReference type="Proteomes" id="UP000295632">
    <property type="component" value="Unassembled WGS sequence"/>
</dbReference>
<dbReference type="Gene3D" id="3.10.180.10">
    <property type="entry name" value="2,3-Dihydroxybiphenyl 1,2-Dioxygenase, domain 1"/>
    <property type="match status" value="1"/>
</dbReference>
<dbReference type="RefSeq" id="WP_133579741.1">
    <property type="nucleotide sequence ID" value="NZ_SNYJ01000004.1"/>
</dbReference>
<feature type="domain" description="PhnB-like" evidence="1">
    <location>
        <begin position="4"/>
        <end position="135"/>
    </location>
</feature>
<name>A0A4R6U4Q1_9BACI</name>
<dbReference type="Pfam" id="PF06983">
    <property type="entry name" value="3-dmu-9_3-mt"/>
    <property type="match status" value="1"/>
</dbReference>
<gene>
    <name evidence="2" type="ORF">EV213_104139</name>
</gene>
<sequence length="139" mass="14957">MSIKMMPYLILDGNGAEAVAFYVKALGAEVMALQTFGGMPQSPDQPVPDEAKDRVANAQLSIGGAEFMLSDNYPGMAYQLGDQVSVCIITNSKEDSEALFNALADEGTIHMAFQETFWSPGYGIVTDKFGVNFQISTEA</sequence>
<dbReference type="PANTHER" id="PTHR33990:SF1">
    <property type="entry name" value="PROTEIN YJDN"/>
    <property type="match status" value="1"/>
</dbReference>
<keyword evidence="3" id="KW-1185">Reference proteome</keyword>
<dbReference type="AlphaFoldDB" id="A0A4R6U4Q1"/>
<dbReference type="InterPro" id="IPR028973">
    <property type="entry name" value="PhnB-like"/>
</dbReference>
<evidence type="ECO:0000313" key="2">
    <source>
        <dbReference type="EMBL" id="TDQ41141.1"/>
    </source>
</evidence>
<dbReference type="InterPro" id="IPR029068">
    <property type="entry name" value="Glyas_Bleomycin-R_OHBP_Dase"/>
</dbReference>
<accession>A0A4R6U4Q1</accession>
<dbReference type="SUPFAM" id="SSF54593">
    <property type="entry name" value="Glyoxalase/Bleomycin resistance protein/Dihydroxybiphenyl dioxygenase"/>
    <property type="match status" value="1"/>
</dbReference>
<dbReference type="EMBL" id="SNYJ01000004">
    <property type="protein sequence ID" value="TDQ41141.1"/>
    <property type="molecule type" value="Genomic_DNA"/>
</dbReference>
<organism evidence="2 3">
    <name type="scientific">Aureibacillus halotolerans</name>
    <dbReference type="NCBI Taxonomy" id="1508390"/>
    <lineage>
        <taxon>Bacteria</taxon>
        <taxon>Bacillati</taxon>
        <taxon>Bacillota</taxon>
        <taxon>Bacilli</taxon>
        <taxon>Bacillales</taxon>
        <taxon>Bacillaceae</taxon>
        <taxon>Aureibacillus</taxon>
    </lineage>
</organism>
<dbReference type="CDD" id="cd06588">
    <property type="entry name" value="PhnB_like"/>
    <property type="match status" value="1"/>
</dbReference>
<dbReference type="OrthoDB" id="9795306at2"/>
<evidence type="ECO:0000313" key="3">
    <source>
        <dbReference type="Proteomes" id="UP000295632"/>
    </source>
</evidence>